<organism evidence="1 2">
    <name type="scientific">Aminobacter ciceronei</name>
    <dbReference type="NCBI Taxonomy" id="150723"/>
    <lineage>
        <taxon>Bacteria</taxon>
        <taxon>Pseudomonadati</taxon>
        <taxon>Pseudomonadota</taxon>
        <taxon>Alphaproteobacteria</taxon>
        <taxon>Hyphomicrobiales</taxon>
        <taxon>Phyllobacteriaceae</taxon>
        <taxon>Aminobacter</taxon>
    </lineage>
</organism>
<evidence type="ECO:0000313" key="2">
    <source>
        <dbReference type="Proteomes" id="UP000587524"/>
    </source>
</evidence>
<dbReference type="EMBL" id="JACJHZ010000002">
    <property type="protein sequence ID" value="MBA9018604.1"/>
    <property type="molecule type" value="Genomic_DNA"/>
</dbReference>
<keyword evidence="2" id="KW-1185">Reference proteome</keyword>
<name>A0ABR6C0V3_9HYPH</name>
<proteinExistence type="predicted"/>
<accession>A0ABR6C0V3</accession>
<evidence type="ECO:0000313" key="1">
    <source>
        <dbReference type="EMBL" id="MBA9018604.1"/>
    </source>
</evidence>
<dbReference type="RefSeq" id="WP_182573448.1">
    <property type="nucleotide sequence ID" value="NZ_JACJHY010000002.1"/>
</dbReference>
<sequence length="105" mass="11953">MKATEAMDRINFRRRRADVLVAAIMDKVGHLVDDKREFCGLLRELLADAGIEVLSDFNRMELGLPPRGEDGWTAQEIVAMERLRLEIMLRPITMTIPSADLLKSE</sequence>
<gene>
    <name evidence="1" type="ORF">HNQ97_000590</name>
</gene>
<dbReference type="Proteomes" id="UP000587524">
    <property type="component" value="Unassembled WGS sequence"/>
</dbReference>
<reference evidence="1 2" key="1">
    <citation type="submission" date="2020-08" db="EMBL/GenBank/DDBJ databases">
        <title>Genomic Encyclopedia of Type Strains, Phase IV (KMG-IV): sequencing the most valuable type-strain genomes for metagenomic binning, comparative biology and taxonomic classification.</title>
        <authorList>
            <person name="Goeker M."/>
        </authorList>
    </citation>
    <scope>NUCLEOTIDE SEQUENCE [LARGE SCALE GENOMIC DNA]</scope>
    <source>
        <strain evidence="1 2">DSM 17455</strain>
    </source>
</reference>
<comment type="caution">
    <text evidence="1">The sequence shown here is derived from an EMBL/GenBank/DDBJ whole genome shotgun (WGS) entry which is preliminary data.</text>
</comment>
<protein>
    <submittedName>
        <fullName evidence="1">Uncharacterized protein</fullName>
    </submittedName>
</protein>